<feature type="transmembrane region" description="Helical" evidence="7">
    <location>
        <begin position="85"/>
        <end position="106"/>
    </location>
</feature>
<comment type="similarity">
    <text evidence="2">Belongs to the bacterial sugar transferase family.</text>
</comment>
<evidence type="ECO:0000256" key="5">
    <source>
        <dbReference type="ARBA" id="ARBA00022989"/>
    </source>
</evidence>
<keyword evidence="5 7" id="KW-1133">Transmembrane helix</keyword>
<proteinExistence type="inferred from homology"/>
<comment type="caution">
    <text evidence="9">The sequence shown here is derived from an EMBL/GenBank/DDBJ whole genome shotgun (WGS) entry which is preliminary data.</text>
</comment>
<dbReference type="PANTHER" id="PTHR30576">
    <property type="entry name" value="COLANIC BIOSYNTHESIS UDP-GLUCOSE LIPID CARRIER TRANSFERASE"/>
    <property type="match status" value="1"/>
</dbReference>
<sequence>MSRTAYLRFRYILSDCISVTLCYFIFNCIRYTVEDKSPTFGELYDFIFNLKAYVVGIIFVLFWIGLFALSGYYNNVENKSRLDEFPTTIISTIIGSIIVFMGLVVDDVVLDTSVYLKLYFYLFSLMTIVVYPIRFIQTTIEIKRYKSLHERDKILLIMNDEATSLPIEKTLREEGKIILDKIMIPTSNMQHQEADINIQQHINEIETCITKRNPDIIVVYIEGKHLECFSLLLYGLYKYKIPIKVPMRSMLFAGAKVKVRGMKGEPFIDLTDTNMSEWEKNVKWLFDKICALILLIITSPIMLILAISVKFSSKGPIIFRQERIGLYGKPFMIYKFRTMYTEAECNGPQLSKDGDKRITKVGRTLRKYRLDELPQFWNVLKGDMSFVGPRPERSYYIKQLVNVAPYYYLLHNVRPGITSWGMVKYGYASNLKEMEERLEFDWLYYENMSLQLDLAVLCYTIYTLIKGSGK</sequence>
<dbReference type="PANTHER" id="PTHR30576:SF0">
    <property type="entry name" value="UNDECAPRENYL-PHOSPHATE N-ACETYLGALACTOSAMINYL 1-PHOSPHATE TRANSFERASE-RELATED"/>
    <property type="match status" value="1"/>
</dbReference>
<evidence type="ECO:0000256" key="7">
    <source>
        <dbReference type="SAM" id="Phobius"/>
    </source>
</evidence>
<name>A0ABV9K678_9PORP</name>
<evidence type="ECO:0000259" key="8">
    <source>
        <dbReference type="Pfam" id="PF02397"/>
    </source>
</evidence>
<reference evidence="10" key="1">
    <citation type="journal article" date="2019" name="Int. J. Syst. Evol. Microbiol.">
        <title>The Global Catalogue of Microorganisms (GCM) 10K type strain sequencing project: providing services to taxonomists for standard genome sequencing and annotation.</title>
        <authorList>
            <consortium name="The Broad Institute Genomics Platform"/>
            <consortium name="The Broad Institute Genome Sequencing Center for Infectious Disease"/>
            <person name="Wu L."/>
            <person name="Ma J."/>
        </authorList>
    </citation>
    <scope>NUCLEOTIDE SEQUENCE [LARGE SCALE GENOMIC DNA]</scope>
    <source>
        <strain evidence="10">CGMCC 4.7357</strain>
    </source>
</reference>
<dbReference type="EC" id="2.7.8.-" evidence="9"/>
<feature type="transmembrane region" description="Helical" evidence="7">
    <location>
        <begin position="53"/>
        <end position="73"/>
    </location>
</feature>
<feature type="domain" description="Bacterial sugar transferase" evidence="8">
    <location>
        <begin position="283"/>
        <end position="465"/>
    </location>
</feature>
<evidence type="ECO:0000256" key="6">
    <source>
        <dbReference type="ARBA" id="ARBA00023136"/>
    </source>
</evidence>
<accession>A0ABV9K678</accession>
<gene>
    <name evidence="9" type="ORF">ACFO3G_02580</name>
</gene>
<feature type="transmembrane region" description="Helical" evidence="7">
    <location>
        <begin position="289"/>
        <end position="309"/>
    </location>
</feature>
<evidence type="ECO:0000313" key="9">
    <source>
        <dbReference type="EMBL" id="MFC4665504.1"/>
    </source>
</evidence>
<dbReference type="NCBIfam" id="TIGR03025">
    <property type="entry name" value="EPS_sugtrans"/>
    <property type="match status" value="1"/>
</dbReference>
<evidence type="ECO:0000256" key="3">
    <source>
        <dbReference type="ARBA" id="ARBA00022679"/>
    </source>
</evidence>
<evidence type="ECO:0000256" key="4">
    <source>
        <dbReference type="ARBA" id="ARBA00022692"/>
    </source>
</evidence>
<dbReference type="InterPro" id="IPR017475">
    <property type="entry name" value="EPS_sugar_tfrase"/>
</dbReference>
<keyword evidence="4 7" id="KW-0812">Transmembrane</keyword>
<protein>
    <submittedName>
        <fullName evidence="9">Sugar transferase</fullName>
        <ecNumber evidence="9">2.7.8.-</ecNumber>
    </submittedName>
</protein>
<dbReference type="Pfam" id="PF02397">
    <property type="entry name" value="Bac_transf"/>
    <property type="match status" value="1"/>
</dbReference>
<feature type="transmembrane region" description="Helical" evidence="7">
    <location>
        <begin position="12"/>
        <end position="33"/>
    </location>
</feature>
<dbReference type="InterPro" id="IPR003362">
    <property type="entry name" value="Bact_transf"/>
</dbReference>
<feature type="transmembrane region" description="Helical" evidence="7">
    <location>
        <begin position="118"/>
        <end position="136"/>
    </location>
</feature>
<dbReference type="RefSeq" id="WP_380077701.1">
    <property type="nucleotide sequence ID" value="NZ_JBHSGO010000045.1"/>
</dbReference>
<keyword evidence="3 9" id="KW-0808">Transferase</keyword>
<dbReference type="EMBL" id="JBHSGO010000045">
    <property type="protein sequence ID" value="MFC4665504.1"/>
    <property type="molecule type" value="Genomic_DNA"/>
</dbReference>
<dbReference type="GO" id="GO:0016740">
    <property type="term" value="F:transferase activity"/>
    <property type="evidence" value="ECO:0007669"/>
    <property type="project" value="UniProtKB-KW"/>
</dbReference>
<comment type="subcellular location">
    <subcellularLocation>
        <location evidence="1">Membrane</location>
        <topology evidence="1">Multi-pass membrane protein</topology>
    </subcellularLocation>
</comment>
<evidence type="ECO:0000313" key="10">
    <source>
        <dbReference type="Proteomes" id="UP001596020"/>
    </source>
</evidence>
<evidence type="ECO:0000256" key="1">
    <source>
        <dbReference type="ARBA" id="ARBA00004141"/>
    </source>
</evidence>
<evidence type="ECO:0000256" key="2">
    <source>
        <dbReference type="ARBA" id="ARBA00006464"/>
    </source>
</evidence>
<dbReference type="Proteomes" id="UP001596020">
    <property type="component" value="Unassembled WGS sequence"/>
</dbReference>
<keyword evidence="10" id="KW-1185">Reference proteome</keyword>
<keyword evidence="6 7" id="KW-0472">Membrane</keyword>
<organism evidence="9 10">
    <name type="scientific">Falsiporphyromonas endometrii</name>
    <dbReference type="NCBI Taxonomy" id="1387297"/>
    <lineage>
        <taxon>Bacteria</taxon>
        <taxon>Pseudomonadati</taxon>
        <taxon>Bacteroidota</taxon>
        <taxon>Bacteroidia</taxon>
        <taxon>Bacteroidales</taxon>
        <taxon>Porphyromonadaceae</taxon>
        <taxon>Falsiporphyromonas</taxon>
    </lineage>
</organism>